<evidence type="ECO:0008006" key="7">
    <source>
        <dbReference type="Google" id="ProtNLM"/>
    </source>
</evidence>
<evidence type="ECO:0000259" key="3">
    <source>
        <dbReference type="PROSITE" id="PS51186"/>
    </source>
</evidence>
<dbReference type="STRING" id="2512241.A0A553IE28"/>
<dbReference type="GO" id="GO:0005737">
    <property type="term" value="C:cytoplasm"/>
    <property type="evidence" value="ECO:0007669"/>
    <property type="project" value="TreeGrafter"/>
</dbReference>
<feature type="compositionally biased region" description="Basic and acidic residues" evidence="2">
    <location>
        <begin position="544"/>
        <end position="558"/>
    </location>
</feature>
<dbReference type="Proteomes" id="UP000319160">
    <property type="component" value="Unassembled WGS sequence"/>
</dbReference>
<sequence>MGDNINICDDLTHKQTEMLFLARTLSSRKFHGQGLGSSPISNLTGYCADKFLEAVPEAMEEFRTLNDILTKSSEKIMERWLTPEAVRARKLKSQHWTDLESILYKGQTEQLKEALGDRSRSMVVKGRLKNTTASPIVGVLVATKRTRADMEKLEEDISALQGSISPASEMPRVLEEEIRNATGDDYTYKLLCWGTNVAQLSAMNLAYDAALVKHTRGIKEFWTIDTMGVVESERGKSVGRQMIEKVKEQAKAEKSPIVVCADRDAVSFYARCGFRTLATFTHRGNDEGRSDAIMKCTAALLSSVVAVERKSSDNRTKKEAGEELSKTQNTEVASRQKQDTMAGRNFSGYMLNLWSALFAPFNFLFAHIRSFFTQATKKALTKPPSRSSLFTPPTSIPDAPVTTATTLSSASSASPPCLHDQCSSHSITGEDQLDYTVADNLNNSEDDSADLDLLPQGHQKHQSGDMTKRRSNDRGRGGGRANSVTAAAADTVKTWPASVGQSDISASGDTSLTSNNPYSTKSTLFTRGGSQVNNCKSPIPQPIDSKKENTVPSRDNDTTLRTAISESSASTHLATTNETGEFQKPATHSHPAVNSARTASAINTMCDGRYTSRDEADQLHVVADRLTLDDASLSQQPVQQTLNEATTAAEASALPVPLVVAVPVLPQLQAVQPESETPPAPSLPGLIEPKTDEERAEREYHLKFMREALDMGDLALKTNETPVGCVLVYRGRIIAKGMNATNVTRNGTRHAEFMALSALLSRRESSDVTMADADASLDDASWGDVNPKDGHIYPYGQKLHPAPIVDRAIISECVLYVTVEPCVMCASLLRQLGIKKVYFGAVNDKFGGTGGVFRVHMNSKPVPIPKDRPYQQGYGPQDLNLISKGRAVALPREDDEGDGGNVEPGYPVEGGYLRDDAVSLLRRFYVQENGRAPQPRKKEGRAARLYATMENQGKTVNASDLSDNTPETPVEADAPPLVIGGKADSAINIAYV</sequence>
<comment type="caution">
    <text evidence="5">The sequence shown here is derived from an EMBL/GenBank/DDBJ whole genome shotgun (WGS) entry which is preliminary data.</text>
</comment>
<dbReference type="AlphaFoldDB" id="A0A553IE28"/>
<gene>
    <name evidence="5" type="ORF">FHL15_000532</name>
</gene>
<dbReference type="CDD" id="cd04301">
    <property type="entry name" value="NAT_SF"/>
    <property type="match status" value="1"/>
</dbReference>
<evidence type="ECO:0000313" key="5">
    <source>
        <dbReference type="EMBL" id="TRX98458.1"/>
    </source>
</evidence>
<evidence type="ECO:0000256" key="2">
    <source>
        <dbReference type="SAM" id="MobiDB-lite"/>
    </source>
</evidence>
<evidence type="ECO:0000313" key="6">
    <source>
        <dbReference type="Proteomes" id="UP000319160"/>
    </source>
</evidence>
<feature type="compositionally biased region" description="Polar residues" evidence="2">
    <location>
        <begin position="384"/>
        <end position="393"/>
    </location>
</feature>
<dbReference type="GO" id="GO:0016747">
    <property type="term" value="F:acyltransferase activity, transferring groups other than amino-acyl groups"/>
    <property type="evidence" value="ECO:0007669"/>
    <property type="project" value="InterPro"/>
</dbReference>
<feature type="compositionally biased region" description="Basic and acidic residues" evidence="2">
    <location>
        <begin position="462"/>
        <end position="476"/>
    </location>
</feature>
<dbReference type="PANTHER" id="PTHR11079">
    <property type="entry name" value="CYTOSINE DEAMINASE FAMILY MEMBER"/>
    <property type="match status" value="1"/>
</dbReference>
<dbReference type="Gene3D" id="3.40.140.10">
    <property type="entry name" value="Cytidine Deaminase, domain 2"/>
    <property type="match status" value="1"/>
</dbReference>
<dbReference type="InterPro" id="IPR016193">
    <property type="entry name" value="Cytidine_deaminase-like"/>
</dbReference>
<feature type="region of interest" description="Disordered" evidence="2">
    <location>
        <begin position="671"/>
        <end position="695"/>
    </location>
</feature>
<dbReference type="OrthoDB" id="1701769at2759"/>
<feature type="compositionally biased region" description="Basic and acidic residues" evidence="2">
    <location>
        <begin position="311"/>
        <end position="325"/>
    </location>
</feature>
<accession>A0A553IE28</accession>
<name>A0A553IE28_9PEZI</name>
<reference evidence="6" key="1">
    <citation type="submission" date="2019-06" db="EMBL/GenBank/DDBJ databases">
        <title>Draft genome sequence of the griseofulvin-producing fungus Xylaria cubensis strain G536.</title>
        <authorList>
            <person name="Mead M.E."/>
            <person name="Raja H.A."/>
            <person name="Steenwyk J.L."/>
            <person name="Knowles S.L."/>
            <person name="Oberlies N.H."/>
            <person name="Rokas A."/>
        </authorList>
    </citation>
    <scope>NUCLEOTIDE SEQUENCE [LARGE SCALE GENOMIC DNA]</scope>
    <source>
        <strain evidence="6">G536</strain>
    </source>
</reference>
<feature type="region of interest" description="Disordered" evidence="2">
    <location>
        <begin position="382"/>
        <end position="417"/>
    </location>
</feature>
<feature type="region of interest" description="Disordered" evidence="2">
    <location>
        <begin position="953"/>
        <end position="977"/>
    </location>
</feature>
<feature type="domain" description="N-acetyltransferase" evidence="3">
    <location>
        <begin position="162"/>
        <end position="299"/>
    </location>
</feature>
<dbReference type="SUPFAM" id="SSF53927">
    <property type="entry name" value="Cytidine deaminase-like"/>
    <property type="match status" value="1"/>
</dbReference>
<dbReference type="GO" id="GO:0005634">
    <property type="term" value="C:nucleus"/>
    <property type="evidence" value="ECO:0007669"/>
    <property type="project" value="TreeGrafter"/>
</dbReference>
<organism evidence="5 6">
    <name type="scientific">Xylaria flabelliformis</name>
    <dbReference type="NCBI Taxonomy" id="2512241"/>
    <lineage>
        <taxon>Eukaryota</taxon>
        <taxon>Fungi</taxon>
        <taxon>Dikarya</taxon>
        <taxon>Ascomycota</taxon>
        <taxon>Pezizomycotina</taxon>
        <taxon>Sordariomycetes</taxon>
        <taxon>Xylariomycetidae</taxon>
        <taxon>Xylariales</taxon>
        <taxon>Xylariaceae</taxon>
        <taxon>Xylaria</taxon>
    </lineage>
</organism>
<feature type="compositionally biased region" description="Low complexity" evidence="2">
    <location>
        <begin position="399"/>
        <end position="416"/>
    </location>
</feature>
<feature type="region of interest" description="Disordered" evidence="2">
    <location>
        <begin position="311"/>
        <end position="339"/>
    </location>
</feature>
<feature type="region of interest" description="Disordered" evidence="2">
    <location>
        <begin position="440"/>
        <end position="594"/>
    </location>
</feature>
<dbReference type="PROSITE" id="PS51186">
    <property type="entry name" value="GNAT"/>
    <property type="match status" value="1"/>
</dbReference>
<dbReference type="InterPro" id="IPR002125">
    <property type="entry name" value="CMP_dCMP_dom"/>
</dbReference>
<dbReference type="Pfam" id="PF13508">
    <property type="entry name" value="Acetyltransf_7"/>
    <property type="match status" value="1"/>
</dbReference>
<dbReference type="PANTHER" id="PTHR11079:SF149">
    <property type="entry name" value="TRNA-SPECIFIC ADENOSINE DEAMINASE 2"/>
    <property type="match status" value="1"/>
</dbReference>
<evidence type="ECO:0000256" key="1">
    <source>
        <dbReference type="ARBA" id="ARBA00022801"/>
    </source>
</evidence>
<keyword evidence="1" id="KW-0378">Hydrolase</keyword>
<feature type="compositionally biased region" description="Polar residues" evidence="2">
    <location>
        <begin position="559"/>
        <end position="580"/>
    </location>
</feature>
<feature type="compositionally biased region" description="Polar residues" evidence="2">
    <location>
        <begin position="499"/>
        <end position="536"/>
    </location>
</feature>
<feature type="compositionally biased region" description="Polar residues" evidence="2">
    <location>
        <begin position="326"/>
        <end position="335"/>
    </location>
</feature>
<feature type="domain" description="CMP/dCMP-type deaminase" evidence="4">
    <location>
        <begin position="699"/>
        <end position="877"/>
    </location>
</feature>
<keyword evidence="6" id="KW-1185">Reference proteome</keyword>
<proteinExistence type="predicted"/>
<dbReference type="InterPro" id="IPR000182">
    <property type="entry name" value="GNAT_dom"/>
</dbReference>
<dbReference type="PROSITE" id="PS51747">
    <property type="entry name" value="CYT_DCMP_DEAMINASES_2"/>
    <property type="match status" value="1"/>
</dbReference>
<dbReference type="EMBL" id="VFLP01000002">
    <property type="protein sequence ID" value="TRX98458.1"/>
    <property type="molecule type" value="Genomic_DNA"/>
</dbReference>
<feature type="compositionally biased region" description="Polar residues" evidence="2">
    <location>
        <begin position="953"/>
        <end position="967"/>
    </location>
</feature>
<dbReference type="InterPro" id="IPR016181">
    <property type="entry name" value="Acyl_CoA_acyltransferase"/>
</dbReference>
<dbReference type="SUPFAM" id="SSF55729">
    <property type="entry name" value="Acyl-CoA N-acyltransferases (Nat)"/>
    <property type="match status" value="1"/>
</dbReference>
<evidence type="ECO:0000259" key="4">
    <source>
        <dbReference type="PROSITE" id="PS51747"/>
    </source>
</evidence>
<dbReference type="Gene3D" id="3.40.630.30">
    <property type="match status" value="1"/>
</dbReference>
<dbReference type="GO" id="GO:0052717">
    <property type="term" value="F:tRNA-specific adenosine-34 deaminase activity"/>
    <property type="evidence" value="ECO:0007669"/>
    <property type="project" value="TreeGrafter"/>
</dbReference>
<dbReference type="CDD" id="cd01285">
    <property type="entry name" value="nucleoside_deaminase"/>
    <property type="match status" value="1"/>
</dbReference>
<protein>
    <recommendedName>
        <fullName evidence="7">CMP/dCMP-type deaminase domain-containing protein</fullName>
    </recommendedName>
</protein>
<dbReference type="GO" id="GO:0002100">
    <property type="term" value="P:tRNA wobble adenosine to inosine editing"/>
    <property type="evidence" value="ECO:0007669"/>
    <property type="project" value="TreeGrafter"/>
</dbReference>
<dbReference type="Pfam" id="PF00383">
    <property type="entry name" value="dCMP_cyt_deam_1"/>
    <property type="match status" value="1"/>
</dbReference>